<dbReference type="InterPro" id="IPR046527">
    <property type="entry name" value="PIR2-like_helical"/>
</dbReference>
<reference evidence="2 3" key="1">
    <citation type="journal article" date="2019" name="Sci. Rep.">
        <title>A high-quality genome of Eragrostis curvula grass provides insights into Poaceae evolution and supports new strategies to enhance forage quality.</title>
        <authorList>
            <person name="Carballo J."/>
            <person name="Santos B.A.C.M."/>
            <person name="Zappacosta D."/>
            <person name="Garbus I."/>
            <person name="Selva J.P."/>
            <person name="Gallo C.A."/>
            <person name="Diaz A."/>
            <person name="Albertini E."/>
            <person name="Caccamo M."/>
            <person name="Echenique V."/>
        </authorList>
    </citation>
    <scope>NUCLEOTIDE SEQUENCE [LARGE SCALE GENOMIC DNA]</scope>
    <source>
        <strain evidence="3">cv. Victoria</strain>
        <tissue evidence="2">Leaf</tissue>
    </source>
</reference>
<dbReference type="AlphaFoldDB" id="A0A5J9V942"/>
<organism evidence="2 3">
    <name type="scientific">Eragrostis curvula</name>
    <name type="common">weeping love grass</name>
    <dbReference type="NCBI Taxonomy" id="38414"/>
    <lineage>
        <taxon>Eukaryota</taxon>
        <taxon>Viridiplantae</taxon>
        <taxon>Streptophyta</taxon>
        <taxon>Embryophyta</taxon>
        <taxon>Tracheophyta</taxon>
        <taxon>Spermatophyta</taxon>
        <taxon>Magnoliopsida</taxon>
        <taxon>Liliopsida</taxon>
        <taxon>Poales</taxon>
        <taxon>Poaceae</taxon>
        <taxon>PACMAD clade</taxon>
        <taxon>Chloridoideae</taxon>
        <taxon>Eragrostideae</taxon>
        <taxon>Eragrostidinae</taxon>
        <taxon>Eragrostis</taxon>
    </lineage>
</organism>
<feature type="domain" description="PIR2-like helical" evidence="1">
    <location>
        <begin position="5"/>
        <end position="117"/>
    </location>
</feature>
<evidence type="ECO:0000313" key="2">
    <source>
        <dbReference type="EMBL" id="TVU32014.1"/>
    </source>
</evidence>
<keyword evidence="3" id="KW-1185">Reference proteome</keyword>
<feature type="non-terminal residue" evidence="2">
    <location>
        <position position="1"/>
    </location>
</feature>
<dbReference type="PANTHER" id="PTHR33120:SF42">
    <property type="entry name" value="OS12G0105000 PROTEIN"/>
    <property type="match status" value="1"/>
</dbReference>
<protein>
    <recommendedName>
        <fullName evidence="1">PIR2-like helical domain-containing protein</fullName>
    </recommendedName>
</protein>
<proteinExistence type="predicted"/>
<accession>A0A5J9V942</accession>
<sequence length="401" mass="44068">MSLLDTIHAFYIKALAKLPSTGLNRRILRALLMAGHCYGPLDAVTNIILSALWYDIAFPPARGKEDKLPQGVLSTKHMSRLGSCSLNGMVAILRATFNYSDQEAFIYLKQNDCNLSHLKDTSNSGLPSTAANAHNIPFAAATEAANHPQHAAFASFLMSLSTLMCTALHSFFSTQPADRMFNAYWAELKTFLRDEACVSSVQMDVDAGPSTESLFEFQGRTWHAPPGFPSPHQVTRPFSSPFSSKVEAPFSLMVKAPFSSMVKPPSSSQPSQGMCPCPAPEMPPFSRCTICETKGSRIVHPPAGGHLGDIKGFVDLGQDRVPHAYNVGSKALREADILYEDEMPETMPHPPIRWSGLPEVQAGRHSPVWRKICGLWTWMTKSAYCASNNHIIFNEKGVHVF</sequence>
<evidence type="ECO:0000313" key="3">
    <source>
        <dbReference type="Proteomes" id="UP000324897"/>
    </source>
</evidence>
<gene>
    <name evidence="2" type="ORF">EJB05_23730</name>
</gene>
<evidence type="ECO:0000259" key="1">
    <source>
        <dbReference type="Pfam" id="PF20235"/>
    </source>
</evidence>
<dbReference type="Pfam" id="PF20235">
    <property type="entry name" value="PIR2-like_helical"/>
    <property type="match status" value="1"/>
</dbReference>
<dbReference type="EMBL" id="RWGY01000011">
    <property type="protein sequence ID" value="TVU32014.1"/>
    <property type="molecule type" value="Genomic_DNA"/>
</dbReference>
<comment type="caution">
    <text evidence="2">The sequence shown here is derived from an EMBL/GenBank/DDBJ whole genome shotgun (WGS) entry which is preliminary data.</text>
</comment>
<dbReference type="Gramene" id="TVU32014">
    <property type="protein sequence ID" value="TVU32014"/>
    <property type="gene ID" value="EJB05_23730"/>
</dbReference>
<dbReference type="PANTHER" id="PTHR33120">
    <property type="entry name" value="EXPRESSED PROTEIN-RELATED"/>
    <property type="match status" value="1"/>
</dbReference>
<dbReference type="Proteomes" id="UP000324897">
    <property type="component" value="Chromosome 1"/>
</dbReference>
<name>A0A5J9V942_9POAL</name>
<dbReference type="OrthoDB" id="696788at2759"/>